<dbReference type="AlphaFoldDB" id="A0A512DDB7"/>
<accession>A0A512DDB7</accession>
<comment type="caution">
    <text evidence="2">The sequence shown here is derived from an EMBL/GenBank/DDBJ whole genome shotgun (WGS) entry which is preliminary data.</text>
</comment>
<feature type="transmembrane region" description="Helical" evidence="1">
    <location>
        <begin position="115"/>
        <end position="134"/>
    </location>
</feature>
<dbReference type="Proteomes" id="UP000321181">
    <property type="component" value="Unassembled WGS sequence"/>
</dbReference>
<evidence type="ECO:0000313" key="3">
    <source>
        <dbReference type="Proteomes" id="UP000321181"/>
    </source>
</evidence>
<name>A0A512DDB7_9CELL</name>
<feature type="transmembrane region" description="Helical" evidence="1">
    <location>
        <begin position="86"/>
        <end position="108"/>
    </location>
</feature>
<reference evidence="2 3" key="1">
    <citation type="submission" date="2019-07" db="EMBL/GenBank/DDBJ databases">
        <title>Whole genome shotgun sequence of Cellulomonas aerilata NBRC 106308.</title>
        <authorList>
            <person name="Hosoyama A."/>
            <person name="Uohara A."/>
            <person name="Ohji S."/>
            <person name="Ichikawa N."/>
        </authorList>
    </citation>
    <scope>NUCLEOTIDE SEQUENCE [LARGE SCALE GENOMIC DNA]</scope>
    <source>
        <strain evidence="2 3">NBRC 106308</strain>
    </source>
</reference>
<proteinExistence type="predicted"/>
<keyword evidence="1" id="KW-0472">Membrane</keyword>
<evidence type="ECO:0000313" key="2">
    <source>
        <dbReference type="EMBL" id="GEO34427.1"/>
    </source>
</evidence>
<evidence type="ECO:0000256" key="1">
    <source>
        <dbReference type="SAM" id="Phobius"/>
    </source>
</evidence>
<keyword evidence="3" id="KW-1185">Reference proteome</keyword>
<feature type="transmembrane region" description="Helical" evidence="1">
    <location>
        <begin position="37"/>
        <end position="55"/>
    </location>
</feature>
<sequence length="184" mass="19498">MPARPAQAPERPVLGGEQFATVLDPGERPRVVTVSTVLWLLAVVAAGVAVAALWLEQDAIRARFAAMVVEQAPTRSPQVVTDAARYAFLATAGSVALVAAVHTALALLLRTGRTWARNLLVLTGVLGIAVAIVVQDLVTDPARGLLHDVGRIVLLVQATLIVPAVVTMLLPAATAWFRRVRVLR</sequence>
<gene>
    <name evidence="2" type="ORF">CAE01nite_21520</name>
</gene>
<feature type="transmembrane region" description="Helical" evidence="1">
    <location>
        <begin position="154"/>
        <end position="177"/>
    </location>
</feature>
<keyword evidence="1" id="KW-1133">Transmembrane helix</keyword>
<dbReference type="EMBL" id="BJYY01000013">
    <property type="protein sequence ID" value="GEO34427.1"/>
    <property type="molecule type" value="Genomic_DNA"/>
</dbReference>
<organism evidence="2 3">
    <name type="scientific">Cellulomonas aerilata</name>
    <dbReference type="NCBI Taxonomy" id="515326"/>
    <lineage>
        <taxon>Bacteria</taxon>
        <taxon>Bacillati</taxon>
        <taxon>Actinomycetota</taxon>
        <taxon>Actinomycetes</taxon>
        <taxon>Micrococcales</taxon>
        <taxon>Cellulomonadaceae</taxon>
        <taxon>Cellulomonas</taxon>
    </lineage>
</organism>
<keyword evidence="1" id="KW-0812">Transmembrane</keyword>
<protein>
    <submittedName>
        <fullName evidence="2">Uncharacterized protein</fullName>
    </submittedName>
</protein>